<reference evidence="1" key="1">
    <citation type="submission" date="2020-10" db="EMBL/GenBank/DDBJ databases">
        <authorList>
            <person name="Han B."/>
            <person name="Lu T."/>
            <person name="Zhao Q."/>
            <person name="Huang X."/>
            <person name="Zhao Y."/>
        </authorList>
    </citation>
    <scope>NUCLEOTIDE SEQUENCE</scope>
</reference>
<comment type="caution">
    <text evidence="1">The sequence shown here is derived from an EMBL/GenBank/DDBJ whole genome shotgun (WGS) entry which is preliminary data.</text>
</comment>
<name>A0A811RKM2_9POAL</name>
<proteinExistence type="predicted"/>
<keyword evidence="2" id="KW-1185">Reference proteome</keyword>
<accession>A0A811RKM2</accession>
<dbReference type="Proteomes" id="UP000604825">
    <property type="component" value="Unassembled WGS sequence"/>
</dbReference>
<sequence length="109" mass="11454">MATPTDSASPPSTGGRAEDTRLVCGQGQALRLSHVAGGEGDKVTVHKDYTTGFVESVGARIFIHCLSTTSPLTDGHLNMGVKGNTYPFSQLLRYSILLAAVPQFAFGIS</sequence>
<evidence type="ECO:0000313" key="2">
    <source>
        <dbReference type="Proteomes" id="UP000604825"/>
    </source>
</evidence>
<dbReference type="AlphaFoldDB" id="A0A811RKM2"/>
<gene>
    <name evidence="1" type="ORF">NCGR_LOCUS53664</name>
</gene>
<protein>
    <submittedName>
        <fullName evidence="1">Uncharacterized protein</fullName>
    </submittedName>
</protein>
<evidence type="ECO:0000313" key="1">
    <source>
        <dbReference type="EMBL" id="CAD6270372.1"/>
    </source>
</evidence>
<organism evidence="1 2">
    <name type="scientific">Miscanthus lutarioriparius</name>
    <dbReference type="NCBI Taxonomy" id="422564"/>
    <lineage>
        <taxon>Eukaryota</taxon>
        <taxon>Viridiplantae</taxon>
        <taxon>Streptophyta</taxon>
        <taxon>Embryophyta</taxon>
        <taxon>Tracheophyta</taxon>
        <taxon>Spermatophyta</taxon>
        <taxon>Magnoliopsida</taxon>
        <taxon>Liliopsida</taxon>
        <taxon>Poales</taxon>
        <taxon>Poaceae</taxon>
        <taxon>PACMAD clade</taxon>
        <taxon>Panicoideae</taxon>
        <taxon>Andropogonodae</taxon>
        <taxon>Andropogoneae</taxon>
        <taxon>Saccharinae</taxon>
        <taxon>Miscanthus</taxon>
    </lineage>
</organism>
<dbReference type="EMBL" id="CAJGYO010000015">
    <property type="protein sequence ID" value="CAD6270372.1"/>
    <property type="molecule type" value="Genomic_DNA"/>
</dbReference>